<dbReference type="Proteomes" id="UP001163603">
    <property type="component" value="Chromosome 11"/>
</dbReference>
<name>A0ACC0XTS3_9ROSI</name>
<accession>A0ACC0XTS3</accession>
<organism evidence="1 2">
    <name type="scientific">Pistacia integerrima</name>
    <dbReference type="NCBI Taxonomy" id="434235"/>
    <lineage>
        <taxon>Eukaryota</taxon>
        <taxon>Viridiplantae</taxon>
        <taxon>Streptophyta</taxon>
        <taxon>Embryophyta</taxon>
        <taxon>Tracheophyta</taxon>
        <taxon>Spermatophyta</taxon>
        <taxon>Magnoliopsida</taxon>
        <taxon>eudicotyledons</taxon>
        <taxon>Gunneridae</taxon>
        <taxon>Pentapetalae</taxon>
        <taxon>rosids</taxon>
        <taxon>malvids</taxon>
        <taxon>Sapindales</taxon>
        <taxon>Anacardiaceae</taxon>
        <taxon>Pistacia</taxon>
    </lineage>
</organism>
<reference evidence="2" key="1">
    <citation type="journal article" date="2023" name="G3 (Bethesda)">
        <title>Genome assembly and association tests identify interacting loci associated with vigor, precocity, and sex in interspecific pistachio rootstocks.</title>
        <authorList>
            <person name="Palmer W."/>
            <person name="Jacygrad E."/>
            <person name="Sagayaradj S."/>
            <person name="Cavanaugh K."/>
            <person name="Han R."/>
            <person name="Bertier L."/>
            <person name="Beede B."/>
            <person name="Kafkas S."/>
            <person name="Golino D."/>
            <person name="Preece J."/>
            <person name="Michelmore R."/>
        </authorList>
    </citation>
    <scope>NUCLEOTIDE SEQUENCE [LARGE SCALE GENOMIC DNA]</scope>
</reference>
<proteinExistence type="predicted"/>
<evidence type="ECO:0000313" key="2">
    <source>
        <dbReference type="Proteomes" id="UP001163603"/>
    </source>
</evidence>
<comment type="caution">
    <text evidence="1">The sequence shown here is derived from an EMBL/GenBank/DDBJ whole genome shotgun (WGS) entry which is preliminary data.</text>
</comment>
<sequence length="182" mass="20095">MDSHDQPTPENPEEVTSDEQAADGASPVRSYDCTFCKRGFSNAQALGGHMNIHRKDKAKLKQTSSSKNQLDISKINQPPYYFTQPPSKDVVATTTQDRSSSKRPWILGEENDATSNTDKTHVREVRQLPLFSERPLISSQVHENTEIVLSSSSSSGSELDLELRLGPEPQDSASAAATKKFF</sequence>
<gene>
    <name evidence="1" type="ORF">Pint_32743</name>
</gene>
<protein>
    <submittedName>
        <fullName evidence="1">Uncharacterized protein</fullName>
    </submittedName>
</protein>
<dbReference type="EMBL" id="CM047746">
    <property type="protein sequence ID" value="KAJ0021737.1"/>
    <property type="molecule type" value="Genomic_DNA"/>
</dbReference>
<evidence type="ECO:0000313" key="1">
    <source>
        <dbReference type="EMBL" id="KAJ0021737.1"/>
    </source>
</evidence>
<keyword evidence="2" id="KW-1185">Reference proteome</keyword>